<dbReference type="AlphaFoldDB" id="A0AAW0IY54"/>
<feature type="region of interest" description="Disordered" evidence="1">
    <location>
        <begin position="1"/>
        <end position="21"/>
    </location>
</feature>
<evidence type="ECO:0000256" key="1">
    <source>
        <dbReference type="SAM" id="MobiDB-lite"/>
    </source>
</evidence>
<evidence type="ECO:0000313" key="3">
    <source>
        <dbReference type="Proteomes" id="UP001488838"/>
    </source>
</evidence>
<comment type="caution">
    <text evidence="2">The sequence shown here is derived from an EMBL/GenBank/DDBJ whole genome shotgun (WGS) entry which is preliminary data.</text>
</comment>
<feature type="compositionally biased region" description="Basic and acidic residues" evidence="1">
    <location>
        <begin position="94"/>
        <end position="116"/>
    </location>
</feature>
<feature type="region of interest" description="Disordered" evidence="1">
    <location>
        <begin position="94"/>
        <end position="179"/>
    </location>
</feature>
<name>A0AAW0IY54_MYOGA</name>
<protein>
    <submittedName>
        <fullName evidence="2">Uncharacterized protein</fullName>
    </submittedName>
</protein>
<reference evidence="2 3" key="1">
    <citation type="journal article" date="2023" name="bioRxiv">
        <title>Conserved and derived expression patterns and positive selection on dental genes reveal complex evolutionary context of ever-growing rodent molars.</title>
        <authorList>
            <person name="Calamari Z.T."/>
            <person name="Song A."/>
            <person name="Cohen E."/>
            <person name="Akter M."/>
            <person name="Roy R.D."/>
            <person name="Hallikas O."/>
            <person name="Christensen M.M."/>
            <person name="Li P."/>
            <person name="Marangoni P."/>
            <person name="Jernvall J."/>
            <person name="Klein O.D."/>
        </authorList>
    </citation>
    <scope>NUCLEOTIDE SEQUENCE [LARGE SCALE GENOMIC DNA]</scope>
    <source>
        <strain evidence="2">V071</strain>
    </source>
</reference>
<gene>
    <name evidence="2" type="ORF">U0070_002408</name>
</gene>
<accession>A0AAW0IY54</accession>
<evidence type="ECO:0000313" key="2">
    <source>
        <dbReference type="EMBL" id="KAK7819096.1"/>
    </source>
</evidence>
<proteinExistence type="predicted"/>
<dbReference type="EMBL" id="JBBHLL010000083">
    <property type="protein sequence ID" value="KAK7819096.1"/>
    <property type="molecule type" value="Genomic_DNA"/>
</dbReference>
<feature type="compositionally biased region" description="Basic and acidic residues" evidence="1">
    <location>
        <begin position="144"/>
        <end position="179"/>
    </location>
</feature>
<dbReference type="Proteomes" id="UP001488838">
    <property type="component" value="Unassembled WGS sequence"/>
</dbReference>
<sequence>MEAWSKGVENSGNGGPPETSGVREVIADMRAHPEKRMQQQTGCFHGEGSTQATSIAEEKNVIHGGNYVFGTLPDTENIVNCKCWAEPPYQLGKEKSQMCDEPPHIHSQQEEVKDRTSASPGDAAQWSPPQCHEKRRQWLLMLSELRHTTQGKKKDVGKLAKKDKDPVNESGVEAKSKRS</sequence>
<keyword evidence="3" id="KW-1185">Reference proteome</keyword>
<organism evidence="2 3">
    <name type="scientific">Myodes glareolus</name>
    <name type="common">Bank vole</name>
    <name type="synonym">Clethrionomys glareolus</name>
    <dbReference type="NCBI Taxonomy" id="447135"/>
    <lineage>
        <taxon>Eukaryota</taxon>
        <taxon>Metazoa</taxon>
        <taxon>Chordata</taxon>
        <taxon>Craniata</taxon>
        <taxon>Vertebrata</taxon>
        <taxon>Euteleostomi</taxon>
        <taxon>Mammalia</taxon>
        <taxon>Eutheria</taxon>
        <taxon>Euarchontoglires</taxon>
        <taxon>Glires</taxon>
        <taxon>Rodentia</taxon>
        <taxon>Myomorpha</taxon>
        <taxon>Muroidea</taxon>
        <taxon>Cricetidae</taxon>
        <taxon>Arvicolinae</taxon>
        <taxon>Myodes</taxon>
    </lineage>
</organism>